<dbReference type="InterPro" id="IPR006311">
    <property type="entry name" value="TAT_signal"/>
</dbReference>
<dbReference type="Proteomes" id="UP000611500">
    <property type="component" value="Unassembled WGS sequence"/>
</dbReference>
<dbReference type="Pfam" id="PF09423">
    <property type="entry name" value="PhoD"/>
    <property type="match status" value="1"/>
</dbReference>
<comment type="caution">
    <text evidence="4">The sequence shown here is derived from an EMBL/GenBank/DDBJ whole genome shotgun (WGS) entry which is preliminary data.</text>
</comment>
<dbReference type="Gene3D" id="2.60.40.380">
    <property type="entry name" value="Purple acid phosphatase-like, N-terminal"/>
    <property type="match status" value="1"/>
</dbReference>
<feature type="signal peptide" evidence="1">
    <location>
        <begin position="1"/>
        <end position="22"/>
    </location>
</feature>
<keyword evidence="5" id="KW-1185">Reference proteome</keyword>
<protein>
    <submittedName>
        <fullName evidence="4">Alkaline phosphatase</fullName>
    </submittedName>
</protein>
<dbReference type="InterPro" id="IPR018946">
    <property type="entry name" value="PhoD-like_MPP"/>
</dbReference>
<dbReference type="EMBL" id="BNAP01000002">
    <property type="protein sequence ID" value="GHG82542.1"/>
    <property type="molecule type" value="Genomic_DNA"/>
</dbReference>
<gene>
    <name evidence="4" type="ORF">GCM10010961_07140</name>
</gene>
<feature type="domain" description="PhoD-like phosphatase metallophosphatase" evidence="2">
    <location>
        <begin position="144"/>
        <end position="503"/>
    </location>
</feature>
<dbReference type="PANTHER" id="PTHR43606">
    <property type="entry name" value="PHOSPHATASE, PUTATIVE (AFU_ORTHOLOGUE AFUA_6G08710)-RELATED"/>
    <property type="match status" value="1"/>
</dbReference>
<dbReference type="Gene3D" id="3.60.21.70">
    <property type="entry name" value="PhoD-like phosphatase"/>
    <property type="match status" value="1"/>
</dbReference>
<evidence type="ECO:0000313" key="4">
    <source>
        <dbReference type="EMBL" id="GHG82542.1"/>
    </source>
</evidence>
<sequence>MIPQRLLRPSRRAVLAGGTAFAASLAMPALSRAASRPVFTHGVQSGDVTTNSGMIWTRTDRPARVMMEVSTTESFANARQLAPLTAMPTSDLAVKRMVEGLPADQDIFYRFVAADLSDINAVSDPIVGHFRTAPASRRSVRFVWSGDTAGQGWGIDDQGMRTYRTMMQHDPDFFLHSGDTIYADGAMQDEVVKDGQVIWKNVVLTDEKRKVAETLDEYRGQWKYNMMDKHVRAMSAAVPTFFQWDDHEVLNNWSDSKDLSGDDRYAEKSIHVLASRAARAFHEMTPISYTPAEPGRVYRKIAYGPMLDVFFLDMRSYRGPNGPAMEPEMTPESRILGAQQVAWLKRELANSKATWKVIAADMPISLIVWDNWKEQTGAEAVANGDNGPAKGRELEIADLLRFIRDANITNTVWLTADVHYTAAHYYDPSKAQFQEFEPFWEFVSGPLHAGTFGPNALDMTFGPEVKFVKAPAEGQVNLPPSAGMQFFGIVDIDSATQQMTVRLMDVGDTELWSITLDPAEQSL</sequence>
<reference evidence="4" key="1">
    <citation type="journal article" date="2014" name="Int. J. Syst. Evol. Microbiol.">
        <title>Complete genome sequence of Corynebacterium casei LMG S-19264T (=DSM 44701T), isolated from a smear-ripened cheese.</title>
        <authorList>
            <consortium name="US DOE Joint Genome Institute (JGI-PGF)"/>
            <person name="Walter F."/>
            <person name="Albersmeier A."/>
            <person name="Kalinowski J."/>
            <person name="Ruckert C."/>
        </authorList>
    </citation>
    <scope>NUCLEOTIDE SEQUENCE</scope>
    <source>
        <strain evidence="4">CGMCC 1.7081</strain>
    </source>
</reference>
<dbReference type="InterPro" id="IPR038607">
    <property type="entry name" value="PhoD-like_sf"/>
</dbReference>
<dbReference type="PANTHER" id="PTHR43606:SF1">
    <property type="entry name" value="PHOD-LIKE PHOSPHATASE METALLOPHOSPHATASE DOMAIN-CONTAINING PROTEIN"/>
    <property type="match status" value="1"/>
</dbReference>
<organism evidence="4 5">
    <name type="scientific">Pseudodonghicola xiamenensis</name>
    <dbReference type="NCBI Taxonomy" id="337702"/>
    <lineage>
        <taxon>Bacteria</taxon>
        <taxon>Pseudomonadati</taxon>
        <taxon>Pseudomonadota</taxon>
        <taxon>Alphaproteobacteria</taxon>
        <taxon>Rhodobacterales</taxon>
        <taxon>Paracoccaceae</taxon>
        <taxon>Pseudodonghicola</taxon>
    </lineage>
</organism>
<dbReference type="PROSITE" id="PS51318">
    <property type="entry name" value="TAT"/>
    <property type="match status" value="1"/>
</dbReference>
<dbReference type="RefSeq" id="WP_028093480.1">
    <property type="nucleotide sequence ID" value="NZ_BNAP01000002.1"/>
</dbReference>
<evidence type="ECO:0000259" key="2">
    <source>
        <dbReference type="Pfam" id="PF09423"/>
    </source>
</evidence>
<evidence type="ECO:0000256" key="1">
    <source>
        <dbReference type="SAM" id="SignalP"/>
    </source>
</evidence>
<dbReference type="SUPFAM" id="SSF56300">
    <property type="entry name" value="Metallo-dependent phosphatases"/>
    <property type="match status" value="1"/>
</dbReference>
<feature type="domain" description="Phospholipase D N-terminal" evidence="3">
    <location>
        <begin position="41"/>
        <end position="132"/>
    </location>
</feature>
<dbReference type="InterPro" id="IPR032093">
    <property type="entry name" value="PhoD_N"/>
</dbReference>
<evidence type="ECO:0000259" key="3">
    <source>
        <dbReference type="Pfam" id="PF16655"/>
    </source>
</evidence>
<evidence type="ECO:0000313" key="5">
    <source>
        <dbReference type="Proteomes" id="UP000611500"/>
    </source>
</evidence>
<dbReference type="AlphaFoldDB" id="A0A8J3MC46"/>
<reference evidence="4" key="2">
    <citation type="submission" date="2020-09" db="EMBL/GenBank/DDBJ databases">
        <authorList>
            <person name="Sun Q."/>
            <person name="Zhou Y."/>
        </authorList>
    </citation>
    <scope>NUCLEOTIDE SEQUENCE</scope>
    <source>
        <strain evidence="4">CGMCC 1.7081</strain>
    </source>
</reference>
<name>A0A8J3MC46_9RHOB</name>
<dbReference type="Pfam" id="PF16655">
    <property type="entry name" value="PhoD_N"/>
    <property type="match status" value="1"/>
</dbReference>
<dbReference type="InterPro" id="IPR052900">
    <property type="entry name" value="Phospholipid_Metab_Enz"/>
</dbReference>
<dbReference type="InterPro" id="IPR029052">
    <property type="entry name" value="Metallo-depent_PP-like"/>
</dbReference>
<feature type="chain" id="PRO_5035159345" evidence="1">
    <location>
        <begin position="23"/>
        <end position="523"/>
    </location>
</feature>
<accession>A0A8J3MC46</accession>
<keyword evidence="1" id="KW-0732">Signal</keyword>
<proteinExistence type="predicted"/>